<organism evidence="1 2">
    <name type="scientific">Theileria orientalis</name>
    <dbReference type="NCBI Taxonomy" id="68886"/>
    <lineage>
        <taxon>Eukaryota</taxon>
        <taxon>Sar</taxon>
        <taxon>Alveolata</taxon>
        <taxon>Apicomplexa</taxon>
        <taxon>Aconoidasida</taxon>
        <taxon>Piroplasmida</taxon>
        <taxon>Theileriidae</taxon>
        <taxon>Theileria</taxon>
    </lineage>
</organism>
<gene>
    <name evidence="1" type="ORF">MACJ_001146</name>
</gene>
<sequence>MVVFYDRSAQILLLKHEFPKLRSWGFRPTVFSIPISCFFGRSKCVLEMTIPREYPSEKISFKLLNPIPHKWAQGNLIRCPNELYEKPLVDIVWEVVSNFEDYDKYVSGKRLHEDDTGAEEKYVEAFTKLKQDIVHGLNNSPQEAVSHINSLGEGRVKEALQSDAEVYRLIYKCKSLSDVVNETKCRLDENEKTVSSYLRNIRKRENVLTDIFDSLDYIKKFYNEYGLDFKSNSKKMVRKALKREIADIEERIKLKKESLVIGKRKYEQVKDELYNCYNNLNLLYALNIALKASS</sequence>
<proteinExistence type="predicted"/>
<evidence type="ECO:0000313" key="2">
    <source>
        <dbReference type="Proteomes" id="UP000244803"/>
    </source>
</evidence>
<name>A0A976QT68_THEOR</name>
<dbReference type="Proteomes" id="UP000244803">
    <property type="component" value="Chromosome 2"/>
</dbReference>
<accession>A0A976QT68</accession>
<reference evidence="1" key="1">
    <citation type="submission" date="2022-07" db="EMBL/GenBank/DDBJ databases">
        <title>Evaluation of T. orientalis genome assembly methods using nanopore sequencing and analysis of variation between genomes.</title>
        <authorList>
            <person name="Yam J."/>
            <person name="Micallef M.L."/>
            <person name="Liu M."/>
            <person name="Djordjevic S.P."/>
            <person name="Bogema D.R."/>
            <person name="Jenkins C."/>
        </authorList>
    </citation>
    <scope>NUCLEOTIDE SEQUENCE</scope>
    <source>
        <strain evidence="1">Fish Creek</strain>
    </source>
</reference>
<protein>
    <submittedName>
        <fullName evidence="1">Uncharacterized protein</fullName>
    </submittedName>
</protein>
<dbReference type="AlphaFoldDB" id="A0A976QT68"/>
<dbReference type="EMBL" id="CP056068">
    <property type="protein sequence ID" value="UKJ90215.1"/>
    <property type="molecule type" value="Genomic_DNA"/>
</dbReference>
<evidence type="ECO:0000313" key="1">
    <source>
        <dbReference type="EMBL" id="UKJ90215.1"/>
    </source>
</evidence>
<dbReference type="OrthoDB" id="360199at2759"/>